<dbReference type="OrthoDB" id="10611848at2759"/>
<comment type="caution">
    <text evidence="2">The sequence shown here is derived from an EMBL/GenBank/DDBJ whole genome shotgun (WGS) entry which is preliminary data.</text>
</comment>
<dbReference type="EMBL" id="JAGRRH010000013">
    <property type="protein sequence ID" value="KAG7361571.1"/>
    <property type="molecule type" value="Genomic_DNA"/>
</dbReference>
<proteinExistence type="predicted"/>
<sequence length="109" mass="11245">MKAAAIINRFTNNSAAASVTALPRFVSTTTTTAAATATSSTVTSNNSSAASRLIQRRATTGSVSSVFYLRHAGTNSKQASLVETIFIGCIGGPLAILGLGGLYHQFFTE</sequence>
<gene>
    <name evidence="2" type="ORF">IV203_036672</name>
</gene>
<evidence type="ECO:0000313" key="3">
    <source>
        <dbReference type="Proteomes" id="UP000693970"/>
    </source>
</evidence>
<protein>
    <submittedName>
        <fullName evidence="2">Uncharacterized protein</fullName>
    </submittedName>
</protein>
<dbReference type="AlphaFoldDB" id="A0A9K3PW34"/>
<reference evidence="2" key="1">
    <citation type="journal article" date="2021" name="Sci. Rep.">
        <title>Diploid genomic architecture of Nitzschia inconspicua, an elite biomass production diatom.</title>
        <authorList>
            <person name="Oliver A."/>
            <person name="Podell S."/>
            <person name="Pinowska A."/>
            <person name="Traller J.C."/>
            <person name="Smith S.R."/>
            <person name="McClure R."/>
            <person name="Beliaev A."/>
            <person name="Bohutskyi P."/>
            <person name="Hill E.A."/>
            <person name="Rabines A."/>
            <person name="Zheng H."/>
            <person name="Allen L.Z."/>
            <person name="Kuo A."/>
            <person name="Grigoriev I.V."/>
            <person name="Allen A.E."/>
            <person name="Hazlebeck D."/>
            <person name="Allen E.E."/>
        </authorList>
    </citation>
    <scope>NUCLEOTIDE SEQUENCE</scope>
    <source>
        <strain evidence="2">Hildebrandi</strain>
    </source>
</reference>
<keyword evidence="1" id="KW-0472">Membrane</keyword>
<evidence type="ECO:0000256" key="1">
    <source>
        <dbReference type="SAM" id="Phobius"/>
    </source>
</evidence>
<keyword evidence="1" id="KW-0812">Transmembrane</keyword>
<evidence type="ECO:0000313" key="2">
    <source>
        <dbReference type="EMBL" id="KAG7361571.1"/>
    </source>
</evidence>
<reference evidence="2" key="2">
    <citation type="submission" date="2021-04" db="EMBL/GenBank/DDBJ databases">
        <authorList>
            <person name="Podell S."/>
        </authorList>
    </citation>
    <scope>NUCLEOTIDE SEQUENCE</scope>
    <source>
        <strain evidence="2">Hildebrandi</strain>
    </source>
</reference>
<keyword evidence="3" id="KW-1185">Reference proteome</keyword>
<feature type="transmembrane region" description="Helical" evidence="1">
    <location>
        <begin position="85"/>
        <end position="106"/>
    </location>
</feature>
<name>A0A9K3PW34_9STRA</name>
<accession>A0A9K3PW34</accession>
<keyword evidence="1" id="KW-1133">Transmembrane helix</keyword>
<organism evidence="2 3">
    <name type="scientific">Nitzschia inconspicua</name>
    <dbReference type="NCBI Taxonomy" id="303405"/>
    <lineage>
        <taxon>Eukaryota</taxon>
        <taxon>Sar</taxon>
        <taxon>Stramenopiles</taxon>
        <taxon>Ochrophyta</taxon>
        <taxon>Bacillariophyta</taxon>
        <taxon>Bacillariophyceae</taxon>
        <taxon>Bacillariophycidae</taxon>
        <taxon>Bacillariales</taxon>
        <taxon>Bacillariaceae</taxon>
        <taxon>Nitzschia</taxon>
    </lineage>
</organism>
<dbReference type="Proteomes" id="UP000693970">
    <property type="component" value="Unassembled WGS sequence"/>
</dbReference>